<feature type="compositionally biased region" description="Basic and acidic residues" evidence="2">
    <location>
        <begin position="1"/>
        <end position="11"/>
    </location>
</feature>
<dbReference type="GO" id="GO:0005737">
    <property type="term" value="C:cytoplasm"/>
    <property type="evidence" value="ECO:0007669"/>
    <property type="project" value="TreeGrafter"/>
</dbReference>
<dbReference type="Gene3D" id="3.30.1140.40">
    <property type="entry name" value="Tctex-1"/>
    <property type="match status" value="1"/>
</dbReference>
<dbReference type="AlphaFoldDB" id="A0A1I8FX49"/>
<dbReference type="InterPro" id="IPR005334">
    <property type="entry name" value="Tctex-1-like"/>
</dbReference>
<keyword evidence="4" id="KW-1185">Reference proteome</keyword>
<organism evidence="4 5">
    <name type="scientific">Macrostomum lignano</name>
    <dbReference type="NCBI Taxonomy" id="282301"/>
    <lineage>
        <taxon>Eukaryota</taxon>
        <taxon>Metazoa</taxon>
        <taxon>Spiralia</taxon>
        <taxon>Lophotrochozoa</taxon>
        <taxon>Platyhelminthes</taxon>
        <taxon>Rhabditophora</taxon>
        <taxon>Macrostomorpha</taxon>
        <taxon>Macrostomida</taxon>
        <taxon>Macrostomidae</taxon>
        <taxon>Macrostomum</taxon>
    </lineage>
</organism>
<keyword evidence="3" id="KW-0472">Membrane</keyword>
<feature type="transmembrane region" description="Helical" evidence="3">
    <location>
        <begin position="188"/>
        <end position="210"/>
    </location>
</feature>
<name>A0A1I8FX49_9PLAT</name>
<evidence type="ECO:0000256" key="3">
    <source>
        <dbReference type="SAM" id="Phobius"/>
    </source>
</evidence>
<reference evidence="5" key="1">
    <citation type="submission" date="2016-11" db="UniProtKB">
        <authorList>
            <consortium name="WormBaseParasite"/>
        </authorList>
    </citation>
    <scope>IDENTIFICATION</scope>
</reference>
<keyword evidence="3" id="KW-0812">Transmembrane</keyword>
<proteinExistence type="inferred from homology"/>
<dbReference type="PANTHER" id="PTHR21255">
    <property type="entry name" value="T-COMPLEX-ASSOCIATED-TESTIS-EXPRESSED 1/ DYNEIN LIGHT CHAIN"/>
    <property type="match status" value="1"/>
</dbReference>
<accession>A0A1I8FX49</accession>
<dbReference type="GO" id="GO:0045505">
    <property type="term" value="F:dynein intermediate chain binding"/>
    <property type="evidence" value="ECO:0007669"/>
    <property type="project" value="TreeGrafter"/>
</dbReference>
<keyword evidence="3" id="KW-1133">Transmembrane helix</keyword>
<evidence type="ECO:0000313" key="4">
    <source>
        <dbReference type="Proteomes" id="UP000095280"/>
    </source>
</evidence>
<feature type="transmembrane region" description="Helical" evidence="3">
    <location>
        <begin position="231"/>
        <end position="264"/>
    </location>
</feature>
<dbReference type="WBParaSite" id="maker-uti_cns_0000259-snap-gene-1.3-mRNA-1">
    <property type="protein sequence ID" value="maker-uti_cns_0000259-snap-gene-1.3-mRNA-1"/>
    <property type="gene ID" value="maker-uti_cns_0000259-snap-gene-1.3"/>
</dbReference>
<protein>
    <submittedName>
        <fullName evidence="5">Dynein light chain</fullName>
    </submittedName>
</protein>
<dbReference type="Proteomes" id="UP000095280">
    <property type="component" value="Unplaced"/>
</dbReference>
<dbReference type="Pfam" id="PF03645">
    <property type="entry name" value="Tctex-1"/>
    <property type="match status" value="1"/>
</dbReference>
<evidence type="ECO:0000256" key="1">
    <source>
        <dbReference type="ARBA" id="ARBA00005361"/>
    </source>
</evidence>
<evidence type="ECO:0000313" key="5">
    <source>
        <dbReference type="WBParaSite" id="maker-uti_cns_0000259-snap-gene-1.3-mRNA-1"/>
    </source>
</evidence>
<dbReference type="GO" id="GO:0007018">
    <property type="term" value="P:microtubule-based movement"/>
    <property type="evidence" value="ECO:0007669"/>
    <property type="project" value="TreeGrafter"/>
</dbReference>
<comment type="similarity">
    <text evidence="1">Belongs to the dynein light chain Tctex-type family.</text>
</comment>
<feature type="region of interest" description="Disordered" evidence="2">
    <location>
        <begin position="1"/>
        <end position="26"/>
    </location>
</feature>
<dbReference type="GO" id="GO:0005868">
    <property type="term" value="C:cytoplasmic dynein complex"/>
    <property type="evidence" value="ECO:0007669"/>
    <property type="project" value="TreeGrafter"/>
</dbReference>
<sequence>MATDLAKDRAARNLRKQSSFPSGGGPIVQLKHFGGGKYKHSISVASQAQAEAEQQQQAQSMGPAVRLENTYQLGPSATGQFSLGQAGRVLRQILRDYLDGESYAEEFARTMSQSISQVIRSRMKELQSPAGRYKVISLCSIGARGPHGLSMASRCLWDDSVDNFVSSQFDNNSLYAVATVFVVYQDRMLVFAIAGRFFVVGLLLLFLIFLRLFDHGILLADRRVVVASLRLWLGVLFADLLAVAGSGLAAAAGLVVSGLLAALAVRRALLSTPTLSIATLLGRARRIGAAGLVLIQVALHRSDAGLDNVLECVQILGWHVHDAPVLAGHLRHLQVLVSSGMDTAASSFRSCGSRARASATIRMAYRRDSGGTSGPLWQASSALNTVSSWLRPWLAGRLPEVDGRHFDSLCSCWMNGTTRASGKLTELEPSHCENTKLGLLPLPTATLTTRTRFSFSWMVTFLKRRFRTRGDSLAGRLLWYSISSGCW</sequence>
<evidence type="ECO:0000256" key="2">
    <source>
        <dbReference type="SAM" id="MobiDB-lite"/>
    </source>
</evidence>
<dbReference type="PANTHER" id="PTHR21255:SF65">
    <property type="entry name" value="TCTEX1 DOMAIN-CONTAINING PROTEIN 2"/>
    <property type="match status" value="1"/>
</dbReference>
<dbReference type="InterPro" id="IPR038586">
    <property type="entry name" value="Tctex-1-like_sf"/>
</dbReference>